<dbReference type="OrthoDB" id="2322080at2759"/>
<reference evidence="2 3" key="1">
    <citation type="journal article" date="2019" name="Environ. Microbiol.">
        <title>At the nexus of three kingdoms: the genome of the mycorrhizal fungus Gigaspora margarita provides insights into plant, endobacterial and fungal interactions.</title>
        <authorList>
            <person name="Venice F."/>
            <person name="Ghignone S."/>
            <person name="Salvioli di Fossalunga A."/>
            <person name="Amselem J."/>
            <person name="Novero M."/>
            <person name="Xianan X."/>
            <person name="Sedzielewska Toro K."/>
            <person name="Morin E."/>
            <person name="Lipzen A."/>
            <person name="Grigoriev I.V."/>
            <person name="Henrissat B."/>
            <person name="Martin F.M."/>
            <person name="Bonfante P."/>
        </authorList>
    </citation>
    <scope>NUCLEOTIDE SEQUENCE [LARGE SCALE GENOMIC DNA]</scope>
    <source>
        <strain evidence="2 3">BEG34</strain>
    </source>
</reference>
<name>A0A8H4AXS5_GIGMA</name>
<feature type="signal peptide" evidence="1">
    <location>
        <begin position="1"/>
        <end position="21"/>
    </location>
</feature>
<keyword evidence="3" id="KW-1185">Reference proteome</keyword>
<organism evidence="2 3">
    <name type="scientific">Gigaspora margarita</name>
    <dbReference type="NCBI Taxonomy" id="4874"/>
    <lineage>
        <taxon>Eukaryota</taxon>
        <taxon>Fungi</taxon>
        <taxon>Fungi incertae sedis</taxon>
        <taxon>Mucoromycota</taxon>
        <taxon>Glomeromycotina</taxon>
        <taxon>Glomeromycetes</taxon>
        <taxon>Diversisporales</taxon>
        <taxon>Gigasporaceae</taxon>
        <taxon>Gigaspora</taxon>
    </lineage>
</organism>
<protein>
    <submittedName>
        <fullName evidence="2">Piwi-domain-containing protein</fullName>
    </submittedName>
</protein>
<accession>A0A8H4AXS5</accession>
<keyword evidence="1" id="KW-0732">Signal</keyword>
<comment type="caution">
    <text evidence="2">The sequence shown here is derived from an EMBL/GenBank/DDBJ whole genome shotgun (WGS) entry which is preliminary data.</text>
</comment>
<evidence type="ECO:0000313" key="3">
    <source>
        <dbReference type="Proteomes" id="UP000439903"/>
    </source>
</evidence>
<evidence type="ECO:0000256" key="1">
    <source>
        <dbReference type="SAM" id="SignalP"/>
    </source>
</evidence>
<evidence type="ECO:0000313" key="2">
    <source>
        <dbReference type="EMBL" id="KAF0542818.1"/>
    </source>
</evidence>
<sequence>MKFFILSFIFAIAVFNNLTLAQSPAELRRILISGTSSSLKARQYSCQNGSYKCSDGGCCSIGEQCTANFTCSGTCTSTSVMCNAETCCKQGSYCCPIKGCCLLGYTCGSNLNCIPN</sequence>
<gene>
    <name evidence="2" type="ORF">F8M41_004289</name>
</gene>
<dbReference type="AlphaFoldDB" id="A0A8H4AXS5"/>
<proteinExistence type="predicted"/>
<feature type="chain" id="PRO_5034246971" evidence="1">
    <location>
        <begin position="22"/>
        <end position="116"/>
    </location>
</feature>
<dbReference type="Proteomes" id="UP000439903">
    <property type="component" value="Unassembled WGS sequence"/>
</dbReference>
<dbReference type="EMBL" id="WTPW01000140">
    <property type="protein sequence ID" value="KAF0542818.1"/>
    <property type="molecule type" value="Genomic_DNA"/>
</dbReference>